<dbReference type="Gene3D" id="2.60.40.10">
    <property type="entry name" value="Immunoglobulins"/>
    <property type="match status" value="2"/>
</dbReference>
<dbReference type="Pfam" id="PF00041">
    <property type="entry name" value="fn3"/>
    <property type="match status" value="1"/>
</dbReference>
<dbReference type="PANTHER" id="PTHR13817">
    <property type="entry name" value="TITIN"/>
    <property type="match status" value="1"/>
</dbReference>
<organism evidence="3">
    <name type="scientific">Scylla olivacea</name>
    <name type="common">Orange mud crab</name>
    <name type="synonym">Cancer olivacea</name>
    <dbReference type="NCBI Taxonomy" id="85551"/>
    <lineage>
        <taxon>Eukaryota</taxon>
        <taxon>Metazoa</taxon>
        <taxon>Ecdysozoa</taxon>
        <taxon>Arthropoda</taxon>
        <taxon>Crustacea</taxon>
        <taxon>Multicrustacea</taxon>
        <taxon>Malacostraca</taxon>
        <taxon>Eumalacostraca</taxon>
        <taxon>Eucarida</taxon>
        <taxon>Decapoda</taxon>
        <taxon>Pleocyemata</taxon>
        <taxon>Brachyura</taxon>
        <taxon>Eubrachyura</taxon>
        <taxon>Portunoidea</taxon>
        <taxon>Portunidae</taxon>
        <taxon>Portuninae</taxon>
        <taxon>Scylla</taxon>
    </lineage>
</organism>
<evidence type="ECO:0000313" key="3">
    <source>
        <dbReference type="EMBL" id="JAI64386.1"/>
    </source>
</evidence>
<evidence type="ECO:0000259" key="2">
    <source>
        <dbReference type="PROSITE" id="PS50853"/>
    </source>
</evidence>
<protein>
    <recommendedName>
        <fullName evidence="2">Fibronectin type-III domain-containing protein</fullName>
    </recommendedName>
</protein>
<dbReference type="PANTHER" id="PTHR13817:SF151">
    <property type="entry name" value="TITIN"/>
    <property type="match status" value="1"/>
</dbReference>
<dbReference type="InterPro" id="IPR036116">
    <property type="entry name" value="FN3_sf"/>
</dbReference>
<accession>A0A0P4W7D9</accession>
<reference evidence="3" key="1">
    <citation type="submission" date="2015-09" db="EMBL/GenBank/DDBJ databases">
        <title>Scylla olivacea transcriptome.</title>
        <authorList>
            <person name="Ikhwanuddin M."/>
        </authorList>
    </citation>
    <scope>NUCLEOTIDE SEQUENCE</scope>
</reference>
<dbReference type="AlphaFoldDB" id="A0A0P4W7D9"/>
<feature type="domain" description="Fibronectin type-III" evidence="2">
    <location>
        <begin position="1"/>
        <end position="49"/>
    </location>
</feature>
<name>A0A0P4W7D9_SCYOL</name>
<proteinExistence type="predicted"/>
<feature type="domain" description="Fibronectin type-III" evidence="2">
    <location>
        <begin position="55"/>
        <end position="99"/>
    </location>
</feature>
<sequence length="99" mass="11023">MPCGESKTPEFDVTGLQEGKKYKFRVKAVNPEGESEPLEADKAIIAKNPYDPPGKPGKPKATNWDKDFVDLEWAKPKDDGGAEITQYVVEKRDVVSSER</sequence>
<evidence type="ECO:0000256" key="1">
    <source>
        <dbReference type="ARBA" id="ARBA00022737"/>
    </source>
</evidence>
<dbReference type="InterPro" id="IPR050964">
    <property type="entry name" value="Striated_Muscle_Regulatory"/>
</dbReference>
<dbReference type="InterPro" id="IPR013783">
    <property type="entry name" value="Ig-like_fold"/>
</dbReference>
<dbReference type="GO" id="GO:0045214">
    <property type="term" value="P:sarcomere organization"/>
    <property type="evidence" value="ECO:0007669"/>
    <property type="project" value="TreeGrafter"/>
</dbReference>
<dbReference type="PROSITE" id="PS50853">
    <property type="entry name" value="FN3"/>
    <property type="match status" value="2"/>
</dbReference>
<dbReference type="SUPFAM" id="SSF49265">
    <property type="entry name" value="Fibronectin type III"/>
    <property type="match status" value="1"/>
</dbReference>
<dbReference type="CDD" id="cd00063">
    <property type="entry name" value="FN3"/>
    <property type="match status" value="2"/>
</dbReference>
<dbReference type="GO" id="GO:0031430">
    <property type="term" value="C:M band"/>
    <property type="evidence" value="ECO:0007669"/>
    <property type="project" value="TreeGrafter"/>
</dbReference>
<keyword evidence="1" id="KW-0677">Repeat</keyword>
<dbReference type="InterPro" id="IPR003961">
    <property type="entry name" value="FN3_dom"/>
</dbReference>
<dbReference type="EMBL" id="GDRN01067300">
    <property type="protein sequence ID" value="JAI64386.1"/>
    <property type="molecule type" value="Transcribed_RNA"/>
</dbReference>